<feature type="chain" id="PRO_5015176653" evidence="1">
    <location>
        <begin position="36"/>
        <end position="88"/>
    </location>
</feature>
<organism evidence="2 3">
    <name type="scientific">Rosa chinensis</name>
    <name type="common">China rose</name>
    <dbReference type="NCBI Taxonomy" id="74649"/>
    <lineage>
        <taxon>Eukaryota</taxon>
        <taxon>Viridiplantae</taxon>
        <taxon>Streptophyta</taxon>
        <taxon>Embryophyta</taxon>
        <taxon>Tracheophyta</taxon>
        <taxon>Spermatophyta</taxon>
        <taxon>Magnoliopsida</taxon>
        <taxon>eudicotyledons</taxon>
        <taxon>Gunneridae</taxon>
        <taxon>Pentapetalae</taxon>
        <taxon>rosids</taxon>
        <taxon>fabids</taxon>
        <taxon>Rosales</taxon>
        <taxon>Rosaceae</taxon>
        <taxon>Rosoideae</taxon>
        <taxon>Rosoideae incertae sedis</taxon>
        <taxon>Rosa</taxon>
    </lineage>
</organism>
<dbReference type="Proteomes" id="UP000238479">
    <property type="component" value="Chromosome 7"/>
</dbReference>
<keyword evidence="1" id="KW-0732">Signal</keyword>
<reference evidence="2 3" key="1">
    <citation type="journal article" date="2018" name="Nat. Genet.">
        <title>The Rosa genome provides new insights in the design of modern roses.</title>
        <authorList>
            <person name="Bendahmane M."/>
        </authorList>
    </citation>
    <scope>NUCLEOTIDE SEQUENCE [LARGE SCALE GENOMIC DNA]</scope>
    <source>
        <strain evidence="3">cv. Old Blush</strain>
    </source>
</reference>
<accession>A0A2P6PED9</accession>
<dbReference type="Gramene" id="PRQ20283">
    <property type="protein sequence ID" value="PRQ20283"/>
    <property type="gene ID" value="RchiOBHm_Chr7g0226451"/>
</dbReference>
<evidence type="ECO:0000313" key="3">
    <source>
        <dbReference type="Proteomes" id="UP000238479"/>
    </source>
</evidence>
<comment type="caution">
    <text evidence="2">The sequence shown here is derived from an EMBL/GenBank/DDBJ whole genome shotgun (WGS) entry which is preliminary data.</text>
</comment>
<dbReference type="AlphaFoldDB" id="A0A2P6PED9"/>
<evidence type="ECO:0000313" key="2">
    <source>
        <dbReference type="EMBL" id="PRQ20283.1"/>
    </source>
</evidence>
<protein>
    <submittedName>
        <fullName evidence="2">Uncharacterized protein</fullName>
    </submittedName>
</protein>
<dbReference type="EMBL" id="PDCK01000045">
    <property type="protein sequence ID" value="PRQ20283.1"/>
    <property type="molecule type" value="Genomic_DNA"/>
</dbReference>
<keyword evidence="3" id="KW-1185">Reference proteome</keyword>
<sequence length="88" mass="9081">MVMAAEKKVMGFNWLLVLTMVLIFVSPSFVPLVSARCGSTAPLNNGCPGSTCNILGSDDCCPGCHCIGPLVGICVDFGGCCENGLPNI</sequence>
<name>A0A2P6PED9_ROSCH</name>
<proteinExistence type="predicted"/>
<evidence type="ECO:0000256" key="1">
    <source>
        <dbReference type="SAM" id="SignalP"/>
    </source>
</evidence>
<gene>
    <name evidence="2" type="ORF">RchiOBHm_Chr7g0226451</name>
</gene>
<feature type="signal peptide" evidence="1">
    <location>
        <begin position="1"/>
        <end position="35"/>
    </location>
</feature>